<feature type="domain" description="DUF4097" evidence="1">
    <location>
        <begin position="165"/>
        <end position="273"/>
    </location>
</feature>
<proteinExistence type="predicted"/>
<dbReference type="EMBL" id="WAAU01000029">
    <property type="protein sequence ID" value="KAB1154217.1"/>
    <property type="molecule type" value="Genomic_DNA"/>
</dbReference>
<organism evidence="2 3">
    <name type="scientific">Tenacibaculum aiptasiae</name>
    <dbReference type="NCBI Taxonomy" id="426481"/>
    <lineage>
        <taxon>Bacteria</taxon>
        <taxon>Pseudomonadati</taxon>
        <taxon>Bacteroidota</taxon>
        <taxon>Flavobacteriia</taxon>
        <taxon>Flavobacteriales</taxon>
        <taxon>Flavobacteriaceae</taxon>
        <taxon>Tenacibaculum</taxon>
    </lineage>
</organism>
<comment type="caution">
    <text evidence="2">The sequence shown here is derived from an EMBL/GenBank/DDBJ whole genome shotgun (WGS) entry which is preliminary data.</text>
</comment>
<evidence type="ECO:0000313" key="3">
    <source>
        <dbReference type="Proteomes" id="UP000467305"/>
    </source>
</evidence>
<name>A0A7J5A9J9_9FLAO</name>
<dbReference type="RefSeq" id="WP_150900851.1">
    <property type="nucleotide sequence ID" value="NZ_WAAU01000029.1"/>
</dbReference>
<dbReference type="Pfam" id="PF13349">
    <property type="entry name" value="DUF4097"/>
    <property type="match status" value="1"/>
</dbReference>
<accession>A0A7J5A9J9</accession>
<evidence type="ECO:0000259" key="1">
    <source>
        <dbReference type="Pfam" id="PF13349"/>
    </source>
</evidence>
<protein>
    <recommendedName>
        <fullName evidence="1">DUF4097 domain-containing protein</fullName>
    </recommendedName>
</protein>
<reference evidence="2 3" key="1">
    <citation type="submission" date="2019-09" db="EMBL/GenBank/DDBJ databases">
        <authorList>
            <person name="Cao W.R."/>
        </authorList>
    </citation>
    <scope>NUCLEOTIDE SEQUENCE [LARGE SCALE GENOMIC DNA]</scope>
    <source>
        <strain evidence="3">a4</strain>
    </source>
</reference>
<dbReference type="Proteomes" id="UP000467305">
    <property type="component" value="Unassembled WGS sequence"/>
</dbReference>
<evidence type="ECO:0000313" key="2">
    <source>
        <dbReference type="EMBL" id="KAB1154217.1"/>
    </source>
</evidence>
<sequence>MKFLKPIIAGIVLCGITTISAQRYQKDKKLKSTETITKELEFSRVSSDNILVVDNVYGSIDVEGYNGRTVKLEVTKIISADTKEELAKGKEEIGVKSAKKDDALYVYLDSPYSNFDLKTGSFDHREFSFNYRRNYKHRKKRMYKYTLNYKIKVPKNASIDIKAVNNGNIKVANVHGKLLIVKNINGAIDMTNVSGKTDVNALNEDINITYSKNPTEESWYRSLNGDINIKFKDNLDATISYKTMNGGFYTNFDLEKTTPRFKKVKESRKKGTKYKIASNRHFKIGNGNVHLHFDQLNGDAIVKN</sequence>
<dbReference type="AlphaFoldDB" id="A0A7J5A9J9"/>
<dbReference type="InterPro" id="IPR025164">
    <property type="entry name" value="Toastrack_DUF4097"/>
</dbReference>
<dbReference type="OrthoDB" id="937739at2"/>
<keyword evidence="3" id="KW-1185">Reference proteome</keyword>
<gene>
    <name evidence="2" type="ORF">F7018_14690</name>
</gene>